<protein>
    <submittedName>
        <fullName evidence="3">Uncharacterized protein</fullName>
    </submittedName>
</protein>
<organism evidence="3 4">
    <name type="scientific">Tribonema minus</name>
    <dbReference type="NCBI Taxonomy" id="303371"/>
    <lineage>
        <taxon>Eukaryota</taxon>
        <taxon>Sar</taxon>
        <taxon>Stramenopiles</taxon>
        <taxon>Ochrophyta</taxon>
        <taxon>PX clade</taxon>
        <taxon>Xanthophyceae</taxon>
        <taxon>Tribonematales</taxon>
        <taxon>Tribonemataceae</taxon>
        <taxon>Tribonema</taxon>
    </lineage>
</organism>
<dbReference type="GO" id="GO:0016020">
    <property type="term" value="C:membrane"/>
    <property type="evidence" value="ECO:0007669"/>
    <property type="project" value="InterPro"/>
</dbReference>
<evidence type="ECO:0000256" key="2">
    <source>
        <dbReference type="SAM" id="Phobius"/>
    </source>
</evidence>
<dbReference type="Pfam" id="PF01554">
    <property type="entry name" value="MatE"/>
    <property type="match status" value="1"/>
</dbReference>
<evidence type="ECO:0000313" key="3">
    <source>
        <dbReference type="EMBL" id="KAG5179895.1"/>
    </source>
</evidence>
<keyword evidence="4" id="KW-1185">Reference proteome</keyword>
<keyword evidence="2" id="KW-0812">Transmembrane</keyword>
<dbReference type="GO" id="GO:0015297">
    <property type="term" value="F:antiporter activity"/>
    <property type="evidence" value="ECO:0007669"/>
    <property type="project" value="InterPro"/>
</dbReference>
<feature type="transmembrane region" description="Helical" evidence="2">
    <location>
        <begin position="20"/>
        <end position="39"/>
    </location>
</feature>
<comment type="similarity">
    <text evidence="1">Belongs to the multi antimicrobial extrusion (MATE) (TC 2.A.66.1) family.</text>
</comment>
<reference evidence="3" key="1">
    <citation type="submission" date="2021-02" db="EMBL/GenBank/DDBJ databases">
        <title>First Annotated Genome of the Yellow-green Alga Tribonema minus.</title>
        <authorList>
            <person name="Mahan K.M."/>
        </authorList>
    </citation>
    <scope>NUCLEOTIDE SEQUENCE</scope>
    <source>
        <strain evidence="3">UTEX B ZZ1240</strain>
    </source>
</reference>
<dbReference type="InterPro" id="IPR002528">
    <property type="entry name" value="MATE_fam"/>
</dbReference>
<dbReference type="EMBL" id="JAFCMP010000445">
    <property type="protein sequence ID" value="KAG5179895.1"/>
    <property type="molecule type" value="Genomic_DNA"/>
</dbReference>
<feature type="transmembrane region" description="Helical" evidence="2">
    <location>
        <begin position="94"/>
        <end position="113"/>
    </location>
</feature>
<keyword evidence="2" id="KW-1133">Transmembrane helix</keyword>
<name>A0A835YR66_9STRA</name>
<feature type="transmembrane region" description="Helical" evidence="2">
    <location>
        <begin position="119"/>
        <end position="140"/>
    </location>
</feature>
<keyword evidence="2" id="KW-0472">Membrane</keyword>
<dbReference type="PANTHER" id="PTHR11206">
    <property type="entry name" value="MULTIDRUG RESISTANCE PROTEIN"/>
    <property type="match status" value="1"/>
</dbReference>
<dbReference type="Proteomes" id="UP000664859">
    <property type="component" value="Unassembled WGS sequence"/>
</dbReference>
<dbReference type="OrthoDB" id="2126698at2759"/>
<evidence type="ECO:0000313" key="4">
    <source>
        <dbReference type="Proteomes" id="UP000664859"/>
    </source>
</evidence>
<comment type="caution">
    <text evidence="3">The sequence shown here is derived from an EMBL/GenBank/DDBJ whole genome shotgun (WGS) entry which is preliminary data.</text>
</comment>
<proteinExistence type="inferred from homology"/>
<accession>A0A835YR66</accession>
<gene>
    <name evidence="3" type="ORF">JKP88DRAFT_326046</name>
</gene>
<dbReference type="AlphaFoldDB" id="A0A835YR66"/>
<dbReference type="GO" id="GO:0042910">
    <property type="term" value="F:xenobiotic transmembrane transporter activity"/>
    <property type="evidence" value="ECO:0007669"/>
    <property type="project" value="InterPro"/>
</dbReference>
<evidence type="ECO:0000256" key="1">
    <source>
        <dbReference type="ARBA" id="ARBA00010199"/>
    </source>
</evidence>
<sequence>MTSVPPGNLLGAQQPHLARVSAYLAVAAGGFFMLLRGVFMSTGAHRLGYLFTAHQDVVDAIAAIAPLAGMFQIFDGTQGTCAGALRGMGRQREVLIFNILGLWCVGVLSGYLLAFRAGYALRGLWMGVIAGVATTAVLNLTELLRVDWPEEARLALARTDDSAAAAEIWSPAMRRALSHQRSLKDLRPTPALLRAQQQRSEKDLLSSRERGARAFSAAAATTATEDTPLLLLS</sequence>